<keyword evidence="1" id="KW-0175">Coiled coil</keyword>
<keyword evidence="4" id="KW-1185">Reference proteome</keyword>
<protein>
    <submittedName>
        <fullName evidence="3">Uncharacterized protein</fullName>
    </submittedName>
</protein>
<evidence type="ECO:0000313" key="3">
    <source>
        <dbReference type="EMBL" id="KAH0809130.1"/>
    </source>
</evidence>
<comment type="caution">
    <text evidence="3">The sequence shown here is derived from an EMBL/GenBank/DDBJ whole genome shotgun (WGS) entry which is preliminary data.</text>
</comment>
<proteinExistence type="predicted"/>
<feature type="region of interest" description="Disordered" evidence="2">
    <location>
        <begin position="149"/>
        <end position="185"/>
    </location>
</feature>
<dbReference type="AlphaFoldDB" id="A0A8J6H6R5"/>
<evidence type="ECO:0000256" key="1">
    <source>
        <dbReference type="SAM" id="Coils"/>
    </source>
</evidence>
<feature type="coiled-coil region" evidence="1">
    <location>
        <begin position="110"/>
        <end position="137"/>
    </location>
</feature>
<dbReference type="Proteomes" id="UP000719412">
    <property type="component" value="Unassembled WGS sequence"/>
</dbReference>
<feature type="compositionally biased region" description="Basic and acidic residues" evidence="2">
    <location>
        <begin position="171"/>
        <end position="185"/>
    </location>
</feature>
<accession>A0A8J6H6R5</accession>
<name>A0A8J6H6R5_TENMO</name>
<evidence type="ECO:0000256" key="2">
    <source>
        <dbReference type="SAM" id="MobiDB-lite"/>
    </source>
</evidence>
<gene>
    <name evidence="3" type="ORF">GEV33_013670</name>
</gene>
<feature type="region of interest" description="Disordered" evidence="2">
    <location>
        <begin position="1"/>
        <end position="103"/>
    </location>
</feature>
<sequence length="185" mass="20634">MRRRRTPRIKPNENSSDDEPLSKIAKRKGPTNDDSSSESDIENYLQPPDKLDFNSPFFNPQKENPSPFDKIESDILMGVTRLSDSNSDEPVAPSESVQNSSSTTFNFGQLHEYTKKMEEARKHVEEYNVRKKAEKSKVDVGNLLAAGEGISGEKRVSLEGSMYSRGGGGAKAEEREAERGSGDYR</sequence>
<dbReference type="EMBL" id="JABDTM020028319">
    <property type="protein sequence ID" value="KAH0809130.1"/>
    <property type="molecule type" value="Genomic_DNA"/>
</dbReference>
<organism evidence="3 4">
    <name type="scientific">Tenebrio molitor</name>
    <name type="common">Yellow mealworm beetle</name>
    <dbReference type="NCBI Taxonomy" id="7067"/>
    <lineage>
        <taxon>Eukaryota</taxon>
        <taxon>Metazoa</taxon>
        <taxon>Ecdysozoa</taxon>
        <taxon>Arthropoda</taxon>
        <taxon>Hexapoda</taxon>
        <taxon>Insecta</taxon>
        <taxon>Pterygota</taxon>
        <taxon>Neoptera</taxon>
        <taxon>Endopterygota</taxon>
        <taxon>Coleoptera</taxon>
        <taxon>Polyphaga</taxon>
        <taxon>Cucujiformia</taxon>
        <taxon>Tenebrionidae</taxon>
        <taxon>Tenebrio</taxon>
    </lineage>
</organism>
<reference evidence="3" key="2">
    <citation type="submission" date="2021-08" db="EMBL/GenBank/DDBJ databases">
        <authorList>
            <person name="Eriksson T."/>
        </authorList>
    </citation>
    <scope>NUCLEOTIDE SEQUENCE</scope>
    <source>
        <strain evidence="3">Stoneville</strain>
        <tissue evidence="3">Whole head</tissue>
    </source>
</reference>
<reference evidence="3" key="1">
    <citation type="journal article" date="2020" name="J Insects Food Feed">
        <title>The yellow mealworm (Tenebrio molitor) genome: a resource for the emerging insects as food and feed industry.</title>
        <authorList>
            <person name="Eriksson T."/>
            <person name="Andere A."/>
            <person name="Kelstrup H."/>
            <person name="Emery V."/>
            <person name="Picard C."/>
        </authorList>
    </citation>
    <scope>NUCLEOTIDE SEQUENCE</scope>
    <source>
        <strain evidence="3">Stoneville</strain>
        <tissue evidence="3">Whole head</tissue>
    </source>
</reference>
<evidence type="ECO:0000313" key="4">
    <source>
        <dbReference type="Proteomes" id="UP000719412"/>
    </source>
</evidence>